<proteinExistence type="predicted"/>
<keyword evidence="2" id="KW-0732">Signal</keyword>
<feature type="compositionally biased region" description="Low complexity" evidence="1">
    <location>
        <begin position="47"/>
        <end position="72"/>
    </location>
</feature>
<protein>
    <submittedName>
        <fullName evidence="3">Concanavalin A-like lectin/glucanase superfamily protein</fullName>
    </submittedName>
</protein>
<dbReference type="Gene3D" id="2.60.40.10">
    <property type="entry name" value="Immunoglobulins"/>
    <property type="match status" value="1"/>
</dbReference>
<dbReference type="Gene3D" id="3.40.720.10">
    <property type="entry name" value="Alkaline Phosphatase, subunit A"/>
    <property type="match status" value="1"/>
</dbReference>
<dbReference type="RefSeq" id="WP_114803548.1">
    <property type="nucleotide sequence ID" value="NZ_QQAV01000006.1"/>
</dbReference>
<dbReference type="Pfam" id="PF13385">
    <property type="entry name" value="Laminin_G_3"/>
    <property type="match status" value="1"/>
</dbReference>
<keyword evidence="3" id="KW-0430">Lectin</keyword>
<evidence type="ECO:0000256" key="1">
    <source>
        <dbReference type="SAM" id="MobiDB-lite"/>
    </source>
</evidence>
<keyword evidence="4" id="KW-1185">Reference proteome</keyword>
<comment type="caution">
    <text evidence="3">The sequence shown here is derived from an EMBL/GenBank/DDBJ whole genome shotgun (WGS) entry which is preliminary data.</text>
</comment>
<dbReference type="STRING" id="433924.NS331_14550"/>
<evidence type="ECO:0000313" key="3">
    <source>
        <dbReference type="EMBL" id="RDI23530.1"/>
    </source>
</evidence>
<name>A0A370FDE0_9BURK</name>
<feature type="chain" id="PRO_5016670568" evidence="2">
    <location>
        <begin position="29"/>
        <end position="707"/>
    </location>
</feature>
<feature type="signal peptide" evidence="2">
    <location>
        <begin position="1"/>
        <end position="28"/>
    </location>
</feature>
<evidence type="ECO:0000256" key="2">
    <source>
        <dbReference type="SAM" id="SignalP"/>
    </source>
</evidence>
<dbReference type="SUPFAM" id="SSF49899">
    <property type="entry name" value="Concanavalin A-like lectins/glucanases"/>
    <property type="match status" value="1"/>
</dbReference>
<organism evidence="3 4">
    <name type="scientific">Pseudacidovorax intermedius</name>
    <dbReference type="NCBI Taxonomy" id="433924"/>
    <lineage>
        <taxon>Bacteria</taxon>
        <taxon>Pseudomonadati</taxon>
        <taxon>Pseudomonadota</taxon>
        <taxon>Betaproteobacteria</taxon>
        <taxon>Burkholderiales</taxon>
        <taxon>Comamonadaceae</taxon>
        <taxon>Pseudacidovorax</taxon>
    </lineage>
</organism>
<feature type="region of interest" description="Disordered" evidence="1">
    <location>
        <begin position="47"/>
        <end position="75"/>
    </location>
</feature>
<dbReference type="AlphaFoldDB" id="A0A370FDE0"/>
<gene>
    <name evidence="3" type="ORF">DFR41_106237</name>
</gene>
<dbReference type="OrthoDB" id="1956004at2"/>
<dbReference type="GO" id="GO:0030246">
    <property type="term" value="F:carbohydrate binding"/>
    <property type="evidence" value="ECO:0007669"/>
    <property type="project" value="UniProtKB-KW"/>
</dbReference>
<sequence length="707" mass="72119">MPRTHLSCRPAPAWKASLLGLATALSLAACGGGGGSSNIGLIAAAAGSSSTTTPPPTTGSSTPPATPGTNAGRSGPKVLLVQIDGMTYAALRQAQAAGALTSLRAAPAWTGGIAGTPSAQPTTTGPAFATLLTGTWARHGVAFDSADQRIDTARTPTLLAQLRQRTQPFALQSGVVTSSTVAASLSADPAVAAAIDRRVDCNGDDGCVTTRTRQLIEAGIDLTVAEYGAPARAATDGLGSAGYRASVTATAAAVQQLLDTIARRQANDPKEDWLVLLTADHGLDAFGSTTGSQSLDDKISFVASNKALPSLPAVNDAPPADIATLLQAAAATDLAPTVLQHLGMLPALEQRGYDGIALQAGTAVRQLRAVAGADKASLVLGWTMAGNTQVPVKVYRDGTLIATLPAASTRYTDNIQAAADGLYAYRYTVVAGDSATGVQAQIAYVKPALLATTLVQGLAAYYPLNALPPTDAIGASTMAPWASDAAAGTLVSDDPFVAPYKGKALRVDSTIKNASGMSGYRLLQGTDVATDNSVTAYTLGFWLRTDASCSQGVSNGGTVIGNKNYTTGANAGLAIGLFGGCEIRFNVGAGGSRADSNGYKLSAGQWAYVAVVIDKANLRMTGYVLDPALGTQTGSATLTSTLVAQLGGLKNGIGLNEDGTGLYYQRETSSPRGAMDFDDFAIWRRALTADEIASMFKAAQPLSTLPR</sequence>
<dbReference type="SUPFAM" id="SSF53649">
    <property type="entry name" value="Alkaline phosphatase-like"/>
    <property type="match status" value="1"/>
</dbReference>
<dbReference type="InterPro" id="IPR013320">
    <property type="entry name" value="ConA-like_dom_sf"/>
</dbReference>
<reference evidence="3 4" key="1">
    <citation type="submission" date="2018-07" db="EMBL/GenBank/DDBJ databases">
        <title>Genomic Encyclopedia of Type Strains, Phase IV (KMG-IV): sequencing the most valuable type-strain genomes for metagenomic binning, comparative biology and taxonomic classification.</title>
        <authorList>
            <person name="Goeker M."/>
        </authorList>
    </citation>
    <scope>NUCLEOTIDE SEQUENCE [LARGE SCALE GENOMIC DNA]</scope>
    <source>
        <strain evidence="3 4">DSM 21352</strain>
    </source>
</reference>
<dbReference type="EMBL" id="QQAV01000006">
    <property type="protein sequence ID" value="RDI23530.1"/>
    <property type="molecule type" value="Genomic_DNA"/>
</dbReference>
<dbReference type="InterPro" id="IPR017850">
    <property type="entry name" value="Alkaline_phosphatase_core_sf"/>
</dbReference>
<dbReference type="InterPro" id="IPR013783">
    <property type="entry name" value="Ig-like_fold"/>
</dbReference>
<dbReference type="Proteomes" id="UP000255265">
    <property type="component" value="Unassembled WGS sequence"/>
</dbReference>
<accession>A0A370FDE0</accession>
<dbReference type="PROSITE" id="PS51257">
    <property type="entry name" value="PROKAR_LIPOPROTEIN"/>
    <property type="match status" value="1"/>
</dbReference>
<evidence type="ECO:0000313" key="4">
    <source>
        <dbReference type="Proteomes" id="UP000255265"/>
    </source>
</evidence>
<dbReference type="Gene3D" id="2.60.120.200">
    <property type="match status" value="1"/>
</dbReference>